<dbReference type="PANTHER" id="PTHR16296">
    <property type="entry name" value="UNCHARACTERIZED HYPOTHALAMUS PROTEIN HT007"/>
    <property type="match status" value="1"/>
</dbReference>
<keyword evidence="2 6" id="KW-0812">Transmembrane</keyword>
<dbReference type="GO" id="GO:0031966">
    <property type="term" value="C:mitochondrial membrane"/>
    <property type="evidence" value="ECO:0007669"/>
    <property type="project" value="UniProtKB-SubCell"/>
</dbReference>
<keyword evidence="5 6" id="KW-0472">Membrane</keyword>
<dbReference type="EMBL" id="JAZGQO010000001">
    <property type="protein sequence ID" value="KAK6195391.1"/>
    <property type="molecule type" value="Genomic_DNA"/>
</dbReference>
<dbReference type="GO" id="GO:0032981">
    <property type="term" value="P:mitochondrial respiratory chain complex I assembly"/>
    <property type="evidence" value="ECO:0007669"/>
    <property type="project" value="TreeGrafter"/>
</dbReference>
<evidence type="ECO:0000313" key="8">
    <source>
        <dbReference type="Proteomes" id="UP001347796"/>
    </source>
</evidence>
<comment type="subcellular location">
    <subcellularLocation>
        <location evidence="1">Mitochondrion membrane</location>
        <topology evidence="1">Multi-pass membrane protein</topology>
    </subcellularLocation>
</comment>
<evidence type="ECO:0000256" key="2">
    <source>
        <dbReference type="ARBA" id="ARBA00022692"/>
    </source>
</evidence>
<organism evidence="7 8">
    <name type="scientific">Patella caerulea</name>
    <name type="common">Rayed Mediterranean limpet</name>
    <dbReference type="NCBI Taxonomy" id="87958"/>
    <lineage>
        <taxon>Eukaryota</taxon>
        <taxon>Metazoa</taxon>
        <taxon>Spiralia</taxon>
        <taxon>Lophotrochozoa</taxon>
        <taxon>Mollusca</taxon>
        <taxon>Gastropoda</taxon>
        <taxon>Patellogastropoda</taxon>
        <taxon>Patelloidea</taxon>
        <taxon>Patellidae</taxon>
        <taxon>Patella</taxon>
    </lineage>
</organism>
<feature type="transmembrane region" description="Helical" evidence="6">
    <location>
        <begin position="49"/>
        <end position="68"/>
    </location>
</feature>
<gene>
    <name evidence="7" type="ORF">SNE40_000834</name>
</gene>
<feature type="transmembrane region" description="Helical" evidence="6">
    <location>
        <begin position="181"/>
        <end position="200"/>
    </location>
</feature>
<sequence>MSNFSQAIQQKAYQSTSSAIPEGAIRMTRDEILEYNKARISNWSPHYEMWPFGFGQGILGGITVLGCLSINSHYRKKFFLGNMGRFNTFAPTVIIPTCTIMVAHEMFVKNKILAADFNCPVCEEIKSGVIQAFVGTVYPAVLGTFSTIIVARSLKIFSLPSLAQKKDFNSLLRKISPKSSFLAIAMVNFGAGMFVCGQQISALNKTLLTNRQGFESEGFTNS</sequence>
<comment type="caution">
    <text evidence="7">The sequence shown here is derived from an EMBL/GenBank/DDBJ whole genome shotgun (WGS) entry which is preliminary data.</text>
</comment>
<dbReference type="PANTHER" id="PTHR16296:SF2">
    <property type="entry name" value="TRANSMEMBRANE PROTEIN 126A"/>
    <property type="match status" value="1"/>
</dbReference>
<keyword evidence="4" id="KW-0496">Mitochondrion</keyword>
<accession>A0AAN8K5X4</accession>
<dbReference type="Proteomes" id="UP001347796">
    <property type="component" value="Unassembled WGS sequence"/>
</dbReference>
<name>A0AAN8K5X4_PATCE</name>
<dbReference type="InterPro" id="IPR009801">
    <property type="entry name" value="TMEM126"/>
</dbReference>
<feature type="transmembrane region" description="Helical" evidence="6">
    <location>
        <begin position="89"/>
        <end position="108"/>
    </location>
</feature>
<dbReference type="Pfam" id="PF07114">
    <property type="entry name" value="TMEM126"/>
    <property type="match status" value="1"/>
</dbReference>
<evidence type="ECO:0000256" key="3">
    <source>
        <dbReference type="ARBA" id="ARBA00022989"/>
    </source>
</evidence>
<evidence type="ECO:0000256" key="5">
    <source>
        <dbReference type="ARBA" id="ARBA00023136"/>
    </source>
</evidence>
<protein>
    <submittedName>
        <fullName evidence="7">Uncharacterized protein</fullName>
    </submittedName>
</protein>
<dbReference type="AlphaFoldDB" id="A0AAN8K5X4"/>
<keyword evidence="8" id="KW-1185">Reference proteome</keyword>
<reference evidence="7 8" key="1">
    <citation type="submission" date="2024-01" db="EMBL/GenBank/DDBJ databases">
        <title>The genome of the rayed Mediterranean limpet Patella caerulea (Linnaeus, 1758).</title>
        <authorList>
            <person name="Anh-Thu Weber A."/>
            <person name="Halstead-Nussloch G."/>
        </authorList>
    </citation>
    <scope>NUCLEOTIDE SEQUENCE [LARGE SCALE GENOMIC DNA]</scope>
    <source>
        <strain evidence="7">AATW-2023a</strain>
        <tissue evidence="7">Whole specimen</tissue>
    </source>
</reference>
<evidence type="ECO:0000256" key="1">
    <source>
        <dbReference type="ARBA" id="ARBA00004225"/>
    </source>
</evidence>
<evidence type="ECO:0000256" key="6">
    <source>
        <dbReference type="SAM" id="Phobius"/>
    </source>
</evidence>
<evidence type="ECO:0000256" key="4">
    <source>
        <dbReference type="ARBA" id="ARBA00023128"/>
    </source>
</evidence>
<feature type="transmembrane region" description="Helical" evidence="6">
    <location>
        <begin position="128"/>
        <end position="151"/>
    </location>
</feature>
<evidence type="ECO:0000313" key="7">
    <source>
        <dbReference type="EMBL" id="KAK6195391.1"/>
    </source>
</evidence>
<keyword evidence="3 6" id="KW-1133">Transmembrane helix</keyword>
<proteinExistence type="predicted"/>